<evidence type="ECO:0000313" key="13">
    <source>
        <dbReference type="Proteomes" id="UP000000663"/>
    </source>
</evidence>
<comment type="subunit">
    <text evidence="10">The FO synthase complex consists of two subunits, CofG and CofH.</text>
</comment>
<keyword evidence="12" id="KW-0808">Transferase</keyword>
<dbReference type="NCBIfam" id="NF004884">
    <property type="entry name" value="PRK06245.1"/>
    <property type="match status" value="1"/>
</dbReference>
<feature type="binding site" evidence="10">
    <location>
        <position position="35"/>
    </location>
    <ligand>
        <name>[4Fe-4S] cluster</name>
        <dbReference type="ChEBI" id="CHEBI:49883"/>
        <note>4Fe-4S-S-AdoMet</note>
    </ligand>
</feature>
<keyword evidence="5 10" id="KW-0479">Metal-binding</keyword>
<keyword evidence="4 10" id="KW-0949">S-adenosyl-L-methionine</keyword>
<dbReference type="Pfam" id="PF04055">
    <property type="entry name" value="Radical_SAM"/>
    <property type="match status" value="1"/>
</dbReference>
<accession>Q0W6V3</accession>
<comment type="catalytic activity">
    <reaction evidence="9 10">
        <text>5-amino-5-(4-hydroxybenzyl)-6-(D-ribitylimino)-5,6-dihydrouracil + S-adenosyl-L-methionine = 7,8-didemethyl-8-hydroxy-5-deazariboflavin + 5'-deoxyadenosine + L-methionine + NH4(+) + H(+)</text>
        <dbReference type="Rhea" id="RHEA:55204"/>
        <dbReference type="ChEBI" id="CHEBI:15378"/>
        <dbReference type="ChEBI" id="CHEBI:17319"/>
        <dbReference type="ChEBI" id="CHEBI:28938"/>
        <dbReference type="ChEBI" id="CHEBI:57844"/>
        <dbReference type="ChEBI" id="CHEBI:59789"/>
        <dbReference type="ChEBI" id="CHEBI:59904"/>
        <dbReference type="ChEBI" id="CHEBI:85936"/>
        <dbReference type="EC" id="4.3.1.32"/>
    </reaction>
</comment>
<keyword evidence="7 10" id="KW-0411">Iron-sulfur</keyword>
<dbReference type="KEGG" id="rci:RCIX461"/>
<dbReference type="PATRIC" id="fig|351160.9.peg.2347"/>
<dbReference type="InterPro" id="IPR058240">
    <property type="entry name" value="rSAM_sf"/>
</dbReference>
<proteinExistence type="inferred from homology"/>
<dbReference type="HAMAP" id="MF_01611">
    <property type="entry name" value="FO_synth_sub1"/>
    <property type="match status" value="1"/>
</dbReference>
<evidence type="ECO:0000256" key="8">
    <source>
        <dbReference type="ARBA" id="ARBA00023239"/>
    </source>
</evidence>
<evidence type="ECO:0000256" key="9">
    <source>
        <dbReference type="ARBA" id="ARBA00048974"/>
    </source>
</evidence>
<evidence type="ECO:0000256" key="1">
    <source>
        <dbReference type="ARBA" id="ARBA00004712"/>
    </source>
</evidence>
<evidence type="ECO:0000256" key="10">
    <source>
        <dbReference type="HAMAP-Rule" id="MF_01611"/>
    </source>
</evidence>
<keyword evidence="6 10" id="KW-0408">Iron</keyword>
<evidence type="ECO:0000256" key="6">
    <source>
        <dbReference type="ARBA" id="ARBA00023004"/>
    </source>
</evidence>
<dbReference type="STRING" id="351160.RCIX461"/>
<dbReference type="InterPro" id="IPR034405">
    <property type="entry name" value="F420"/>
</dbReference>
<keyword evidence="13" id="KW-1185">Reference proteome</keyword>
<feature type="binding site" evidence="10">
    <location>
        <position position="32"/>
    </location>
    <ligand>
        <name>[4Fe-4S] cluster</name>
        <dbReference type="ChEBI" id="CHEBI:49883"/>
        <note>4Fe-4S-S-AdoMet</note>
    </ligand>
</feature>
<dbReference type="SFLD" id="SFLDS00029">
    <property type="entry name" value="Radical_SAM"/>
    <property type="match status" value="1"/>
</dbReference>
<keyword evidence="3 10" id="KW-0004">4Fe-4S</keyword>
<dbReference type="NCBIfam" id="TIGR03550">
    <property type="entry name" value="F420_cofG"/>
    <property type="match status" value="1"/>
</dbReference>
<feature type="domain" description="Radical SAM core" evidence="11">
    <location>
        <begin position="14"/>
        <end position="253"/>
    </location>
</feature>
<dbReference type="EMBL" id="AM114193">
    <property type="protein sequence ID" value="CAJ35890.1"/>
    <property type="molecule type" value="Genomic_DNA"/>
</dbReference>
<dbReference type="Gene3D" id="3.20.20.70">
    <property type="entry name" value="Aldolase class I"/>
    <property type="match status" value="1"/>
</dbReference>
<dbReference type="SUPFAM" id="SSF102114">
    <property type="entry name" value="Radical SAM enzymes"/>
    <property type="match status" value="1"/>
</dbReference>
<dbReference type="GO" id="GO:0005506">
    <property type="term" value="F:iron ion binding"/>
    <property type="evidence" value="ECO:0007669"/>
    <property type="project" value="UniProtKB-UniRule"/>
</dbReference>
<dbReference type="PROSITE" id="PS51918">
    <property type="entry name" value="RADICAL_SAM"/>
    <property type="match status" value="1"/>
</dbReference>
<dbReference type="UniPathway" id="UPA00072"/>
<keyword evidence="8 10" id="KW-0456">Lyase</keyword>
<dbReference type="InterPro" id="IPR019939">
    <property type="entry name" value="CofG_family"/>
</dbReference>
<comment type="function">
    <text evidence="10">Catalyzes the radical-mediated synthesis of 7,8-didemethyl-8-hydroxy-5-deazariboflavin (FO) from 5-amino-5-(4-hydroxybenzyl)-6-(D-ribitylimino)-5,6-dihydrouracil.</text>
</comment>
<dbReference type="eggNOG" id="arCOG00657">
    <property type="taxonomic scope" value="Archaea"/>
</dbReference>
<gene>
    <name evidence="10 12" type="primary">cofG</name>
    <name evidence="12" type="ORF">RCIX461</name>
</gene>
<dbReference type="GO" id="GO:0044689">
    <property type="term" value="F:7,8-didemethyl-8-hydroxy-5-deazariboflavin synthase activity"/>
    <property type="evidence" value="ECO:0007669"/>
    <property type="project" value="UniProtKB-EC"/>
</dbReference>
<dbReference type="SFLD" id="SFLDF00294">
    <property type="entry name" value="7_8-didemethyl-8-hydroxy-5-dea"/>
    <property type="match status" value="1"/>
</dbReference>
<dbReference type="Proteomes" id="UP000000663">
    <property type="component" value="Chromosome"/>
</dbReference>
<dbReference type="InterPro" id="IPR013785">
    <property type="entry name" value="Aldolase_TIM"/>
</dbReference>
<dbReference type="GO" id="GO:0016765">
    <property type="term" value="F:transferase activity, transferring alkyl or aryl (other than methyl) groups"/>
    <property type="evidence" value="ECO:0007669"/>
    <property type="project" value="InterPro"/>
</dbReference>
<evidence type="ECO:0000256" key="4">
    <source>
        <dbReference type="ARBA" id="ARBA00022691"/>
    </source>
</evidence>
<comment type="similarity">
    <text evidence="10">Belongs to the radical SAM superfamily. CofG family.</text>
</comment>
<dbReference type="InterPro" id="IPR006638">
    <property type="entry name" value="Elp3/MiaA/NifB-like_rSAM"/>
</dbReference>
<evidence type="ECO:0000256" key="2">
    <source>
        <dbReference type="ARBA" id="ARBA00012126"/>
    </source>
</evidence>
<protein>
    <recommendedName>
        <fullName evidence="2 10">7,8-didemethyl-8-hydroxy-5-deazariboflavin synthase</fullName>
        <ecNumber evidence="2 10">4.3.1.32</ecNumber>
    </recommendedName>
    <alternativeName>
        <fullName evidence="10">FO synthase subunit 1</fullName>
    </alternativeName>
</protein>
<evidence type="ECO:0000313" key="12">
    <source>
        <dbReference type="EMBL" id="CAJ35890.1"/>
    </source>
</evidence>
<dbReference type="InterPro" id="IPR007197">
    <property type="entry name" value="rSAM"/>
</dbReference>
<name>Q0W6V3_METAR</name>
<dbReference type="EC" id="4.3.1.32" evidence="2 10"/>
<comment type="pathway">
    <text evidence="1 10">Cofactor biosynthesis; coenzyme F0 biosynthesis.</text>
</comment>
<dbReference type="PANTHER" id="PTHR43076">
    <property type="entry name" value="FO SYNTHASE (COFH)"/>
    <property type="match status" value="1"/>
</dbReference>
<dbReference type="PANTHER" id="PTHR43076:SF15">
    <property type="entry name" value="7,8-DIDEMETHYL-8-HYDROXY-5-DEAZARIBOFLAVIN SYNTHASE"/>
    <property type="match status" value="1"/>
</dbReference>
<evidence type="ECO:0000256" key="3">
    <source>
        <dbReference type="ARBA" id="ARBA00022485"/>
    </source>
</evidence>
<sequence>MTRLGCAAMASDFITFTRNVFIPVTNMCRNNCAYCGFRREVGSPEARIMPPGEVLATLEKAAAFECKEALFTYGDAPQDPRFTKGLEQLGYATLTDYVYDLSLRAIDLGILPHTNGGVLPLPDLKKLWPVNASMGLMLETTAKLPAHQLSPLKDPEVRLEFIAEAGRMGIPFTTGILVGIGETWADRRASLEAIRDLHLKYDHIQEVIVQNFVPKPYIRMANVVPPTPEEMVEVLRLAREILPSDVSLQAPPNLTSHLDQFLQAGVEDVGGISPVTLDYINPECAWPSIDALKARGLKLRERLPVYPKYVRKGWYGAKVKPLVERYADEEGYCA</sequence>
<evidence type="ECO:0000256" key="7">
    <source>
        <dbReference type="ARBA" id="ARBA00023014"/>
    </source>
</evidence>
<dbReference type="SFLD" id="SFLDG01064">
    <property type="entry name" value="F420__menaquinone_cofactor_bio"/>
    <property type="match status" value="1"/>
</dbReference>
<evidence type="ECO:0000259" key="11">
    <source>
        <dbReference type="PROSITE" id="PS51918"/>
    </source>
</evidence>
<dbReference type="SMART" id="SM00729">
    <property type="entry name" value="Elp3"/>
    <property type="match status" value="1"/>
</dbReference>
<dbReference type="GO" id="GO:0051539">
    <property type="term" value="F:4 iron, 4 sulfur cluster binding"/>
    <property type="evidence" value="ECO:0007669"/>
    <property type="project" value="UniProtKB-KW"/>
</dbReference>
<organism evidence="12 13">
    <name type="scientific">Methanocella arvoryzae (strain DSM 22066 / NBRC 105507 / MRE50)</name>
    <dbReference type="NCBI Taxonomy" id="351160"/>
    <lineage>
        <taxon>Archaea</taxon>
        <taxon>Methanobacteriati</taxon>
        <taxon>Methanobacteriota</taxon>
        <taxon>Stenosarchaea group</taxon>
        <taxon>Methanomicrobia</taxon>
        <taxon>Methanocellales</taxon>
        <taxon>Methanocellaceae</taxon>
        <taxon>Methanocella</taxon>
    </lineage>
</organism>
<dbReference type="CDD" id="cd01335">
    <property type="entry name" value="Radical_SAM"/>
    <property type="match status" value="1"/>
</dbReference>
<comment type="cofactor">
    <cofactor evidence="10">
        <name>[4Fe-4S] cluster</name>
        <dbReference type="ChEBI" id="CHEBI:49883"/>
    </cofactor>
    <text evidence="10">Binds 1 [4Fe-4S] cluster. The cluster is coordinated with 3 cysteines and an exchangeable S-adenosyl-L-methionine.</text>
</comment>
<dbReference type="AlphaFoldDB" id="Q0W6V3"/>
<evidence type="ECO:0000256" key="5">
    <source>
        <dbReference type="ARBA" id="ARBA00022723"/>
    </source>
</evidence>
<reference evidence="12 13" key="1">
    <citation type="journal article" date="2006" name="Science">
        <title>Genome of rice cluster I archaea -- the key methane producers in the rice rhizosphere.</title>
        <authorList>
            <person name="Erkel C."/>
            <person name="Kube M."/>
            <person name="Reinhardt R."/>
            <person name="Liesack W."/>
        </authorList>
    </citation>
    <scope>NUCLEOTIDE SEQUENCE [LARGE SCALE GENOMIC DNA]</scope>
    <source>
        <strain evidence="13">DSM 22066 / NBRC 105507 / MRE50</strain>
    </source>
</reference>
<feature type="binding site" evidence="10">
    <location>
        <position position="28"/>
    </location>
    <ligand>
        <name>[4Fe-4S] cluster</name>
        <dbReference type="ChEBI" id="CHEBI:49883"/>
        <note>4Fe-4S-S-AdoMet</note>
    </ligand>
</feature>
<dbReference type="SFLD" id="SFLDG01388">
    <property type="entry name" value="7_8-didemethyl-8-hydroxy-5-dea"/>
    <property type="match status" value="1"/>
</dbReference>